<dbReference type="EMBL" id="CP075584">
    <property type="protein sequence ID" value="WBM79848.1"/>
    <property type="molecule type" value="Genomic_DNA"/>
</dbReference>
<reference evidence="1 2" key="1">
    <citation type="submission" date="2021-05" db="EMBL/GenBank/DDBJ databases">
        <authorList>
            <person name="Kumar R."/>
            <person name="Kumar A."/>
            <person name="Mukhia S."/>
        </authorList>
    </citation>
    <scope>NUCLEOTIDE SEQUENCE [LARGE SCALE GENOMIC DNA]</scope>
    <source>
        <strain evidence="1 2">ERMR7:08</strain>
    </source>
</reference>
<protein>
    <submittedName>
        <fullName evidence="1">DUF499 domain-containing protein</fullName>
    </submittedName>
</protein>
<proteinExistence type="predicted"/>
<sequence length="285" mass="31315">MTANKQDKKSLKSATVVPDAAGLVPWRDVLRPRDEVATGNFQSSEFAADLYKVARGDNSLGGEYSDPAEFFARTYLTEGLRDLLGRAVARLKGDKNASPVINLQTNFGGGKTHSMLALWHLASGLPLGSYPQEAQELLNESDYPFEGLVARRVALVGNHFAPQGEVKPDGTRVNTLWGELAWQLGGAEAFEIVAEHDIKGTNPGADLHRLFNEYSPAVILIDEWVAYARQALRSRGPQRRHFRHAVHVCPIAYGSCEVHARSSAGHLNPGVARWRRQPGLHCWSS</sequence>
<name>A0ABY7NBG4_9MICO</name>
<keyword evidence="2" id="KW-1185">Reference proteome</keyword>
<gene>
    <name evidence="1" type="ORF">KIV56_17020</name>
</gene>
<dbReference type="InterPro" id="IPR007555">
    <property type="entry name" value="DUF499"/>
</dbReference>
<evidence type="ECO:0000313" key="1">
    <source>
        <dbReference type="EMBL" id="WBM79848.1"/>
    </source>
</evidence>
<organism evidence="1 2">
    <name type="scientific">Cryobacterium breve</name>
    <dbReference type="NCBI Taxonomy" id="1259258"/>
    <lineage>
        <taxon>Bacteria</taxon>
        <taxon>Bacillati</taxon>
        <taxon>Actinomycetota</taxon>
        <taxon>Actinomycetes</taxon>
        <taxon>Micrococcales</taxon>
        <taxon>Microbacteriaceae</taxon>
        <taxon>Cryobacterium</taxon>
    </lineage>
</organism>
<accession>A0ABY7NBG4</accession>
<evidence type="ECO:0000313" key="2">
    <source>
        <dbReference type="Proteomes" id="UP001212421"/>
    </source>
</evidence>
<dbReference type="Proteomes" id="UP001212421">
    <property type="component" value="Chromosome"/>
</dbReference>
<dbReference type="Pfam" id="PF04465">
    <property type="entry name" value="DUF499"/>
    <property type="match status" value="1"/>
</dbReference>